<dbReference type="InterPro" id="IPR036390">
    <property type="entry name" value="WH_DNA-bd_sf"/>
</dbReference>
<comment type="subcellular location">
    <subcellularLocation>
        <location evidence="1 9">Nucleus</location>
    </subcellularLocation>
</comment>
<keyword evidence="13" id="KW-1185">Reference proteome</keyword>
<keyword evidence="5 9" id="KW-0238">DNA-binding</keyword>
<feature type="region of interest" description="Disordered" evidence="10">
    <location>
        <begin position="471"/>
        <end position="499"/>
    </location>
</feature>
<accession>A0A3S2PQT2</accession>
<dbReference type="InterPro" id="IPR036388">
    <property type="entry name" value="WH-like_DNA-bd_sf"/>
</dbReference>
<dbReference type="GO" id="GO:0045893">
    <property type="term" value="P:positive regulation of DNA-templated transcription"/>
    <property type="evidence" value="ECO:0007669"/>
    <property type="project" value="UniProtKB-ARBA"/>
</dbReference>
<dbReference type="Pfam" id="PF00178">
    <property type="entry name" value="Ets"/>
    <property type="match status" value="1"/>
</dbReference>
<feature type="domain" description="ETS" evidence="11">
    <location>
        <begin position="369"/>
        <end position="451"/>
    </location>
</feature>
<dbReference type="Gene3D" id="1.10.10.10">
    <property type="entry name" value="Winged helix-like DNA-binding domain superfamily/Winged helix DNA-binding domain"/>
    <property type="match status" value="1"/>
</dbReference>
<name>A0A3S2PQT2_ORYJA</name>
<feature type="region of interest" description="Disordered" evidence="10">
    <location>
        <begin position="316"/>
        <end position="359"/>
    </location>
</feature>
<protein>
    <recommendedName>
        <fullName evidence="11">ETS domain-containing protein</fullName>
    </recommendedName>
</protein>
<evidence type="ECO:0000256" key="4">
    <source>
        <dbReference type="ARBA" id="ARBA00023015"/>
    </source>
</evidence>
<dbReference type="AlphaFoldDB" id="A0A3S2PQT2"/>
<dbReference type="SMART" id="SM00413">
    <property type="entry name" value="ETS"/>
    <property type="match status" value="1"/>
</dbReference>
<dbReference type="PROSITE" id="PS00345">
    <property type="entry name" value="ETS_DOMAIN_1"/>
    <property type="match status" value="1"/>
</dbReference>
<evidence type="ECO:0000256" key="10">
    <source>
        <dbReference type="SAM" id="MobiDB-lite"/>
    </source>
</evidence>
<evidence type="ECO:0000256" key="9">
    <source>
        <dbReference type="RuleBase" id="RU004019"/>
    </source>
</evidence>
<keyword evidence="8 9" id="KW-0539">Nucleus</keyword>
<gene>
    <name evidence="12" type="ORF">OJAV_G00103430</name>
</gene>
<evidence type="ECO:0000256" key="5">
    <source>
        <dbReference type="ARBA" id="ARBA00023125"/>
    </source>
</evidence>
<dbReference type="GO" id="GO:0000981">
    <property type="term" value="F:DNA-binding transcription factor activity, RNA polymerase II-specific"/>
    <property type="evidence" value="ECO:0007669"/>
    <property type="project" value="TreeGrafter"/>
</dbReference>
<dbReference type="InterPro" id="IPR000418">
    <property type="entry name" value="Ets_dom"/>
</dbReference>
<dbReference type="PANTHER" id="PTHR11849:SF170">
    <property type="entry name" value="ETS-RELATED TRANSCRIPTION FACTOR ELF-4"/>
    <property type="match status" value="1"/>
</dbReference>
<feature type="compositionally biased region" description="Polar residues" evidence="10">
    <location>
        <begin position="748"/>
        <end position="766"/>
    </location>
</feature>
<feature type="compositionally biased region" description="Polar residues" evidence="10">
    <location>
        <begin position="471"/>
        <end position="482"/>
    </location>
</feature>
<organism evidence="12 13">
    <name type="scientific">Oryzias javanicus</name>
    <name type="common">Javanese ricefish</name>
    <name type="synonym">Aplocheilus javanicus</name>
    <dbReference type="NCBI Taxonomy" id="123683"/>
    <lineage>
        <taxon>Eukaryota</taxon>
        <taxon>Metazoa</taxon>
        <taxon>Chordata</taxon>
        <taxon>Craniata</taxon>
        <taxon>Vertebrata</taxon>
        <taxon>Euteleostomi</taxon>
        <taxon>Actinopterygii</taxon>
        <taxon>Neopterygii</taxon>
        <taxon>Teleostei</taxon>
        <taxon>Neoteleostei</taxon>
        <taxon>Acanthomorphata</taxon>
        <taxon>Ovalentaria</taxon>
        <taxon>Atherinomorphae</taxon>
        <taxon>Beloniformes</taxon>
        <taxon>Adrianichthyidae</taxon>
        <taxon>Oryziinae</taxon>
        <taxon>Oryzias</taxon>
    </lineage>
</organism>
<reference evidence="12 13" key="2">
    <citation type="submission" date="2019-01" db="EMBL/GenBank/DDBJ databases">
        <title>A chromosome length genome reference of the Java medaka (oryzias javanicus).</title>
        <authorList>
            <person name="Herpin A."/>
            <person name="Takehana Y."/>
            <person name="Naruse K."/>
            <person name="Ansai S."/>
            <person name="Kawaguchi M."/>
        </authorList>
    </citation>
    <scope>NUCLEOTIDE SEQUENCE [LARGE SCALE GENOMIC DNA]</scope>
    <source>
        <strain evidence="12">RS831</strain>
        <tissue evidence="12">Whole body</tissue>
    </source>
</reference>
<evidence type="ECO:0000256" key="1">
    <source>
        <dbReference type="ARBA" id="ARBA00004123"/>
    </source>
</evidence>
<proteinExistence type="inferred from homology"/>
<dbReference type="GO" id="GO:0030154">
    <property type="term" value="P:cell differentiation"/>
    <property type="evidence" value="ECO:0007669"/>
    <property type="project" value="TreeGrafter"/>
</dbReference>
<keyword evidence="4" id="KW-0805">Transcription regulation</keyword>
<evidence type="ECO:0000256" key="7">
    <source>
        <dbReference type="ARBA" id="ARBA00023163"/>
    </source>
</evidence>
<dbReference type="PROSITE" id="PS50061">
    <property type="entry name" value="ETS_DOMAIN_3"/>
    <property type="match status" value="1"/>
</dbReference>
<keyword evidence="6" id="KW-0010">Activator</keyword>
<evidence type="ECO:0000256" key="8">
    <source>
        <dbReference type="ARBA" id="ARBA00023242"/>
    </source>
</evidence>
<feature type="region of interest" description="Disordered" evidence="10">
    <location>
        <begin position="748"/>
        <end position="769"/>
    </location>
</feature>
<dbReference type="Proteomes" id="UP000283210">
    <property type="component" value="Chromosome 10"/>
</dbReference>
<reference evidence="12 13" key="1">
    <citation type="submission" date="2018-11" db="EMBL/GenBank/DDBJ databases">
        <authorList>
            <person name="Lopez-Roques C."/>
            <person name="Donnadieu C."/>
            <person name="Bouchez O."/>
            <person name="Klopp C."/>
            <person name="Cabau C."/>
            <person name="Zahm M."/>
        </authorList>
    </citation>
    <scope>NUCLEOTIDE SEQUENCE [LARGE SCALE GENOMIC DNA]</scope>
    <source>
        <strain evidence="12">RS831</strain>
        <tissue evidence="12">Whole body</tissue>
    </source>
</reference>
<dbReference type="InterPro" id="IPR046328">
    <property type="entry name" value="ETS_fam"/>
</dbReference>
<keyword evidence="3" id="KW-0597">Phosphoprotein</keyword>
<dbReference type="SUPFAM" id="SSF46785">
    <property type="entry name" value="Winged helix' DNA-binding domain"/>
    <property type="match status" value="1"/>
</dbReference>
<dbReference type="GO" id="GO:0043565">
    <property type="term" value="F:sequence-specific DNA binding"/>
    <property type="evidence" value="ECO:0007669"/>
    <property type="project" value="InterPro"/>
</dbReference>
<dbReference type="PRINTS" id="PR00454">
    <property type="entry name" value="ETSDOMAIN"/>
</dbReference>
<evidence type="ECO:0000256" key="3">
    <source>
        <dbReference type="ARBA" id="ARBA00022553"/>
    </source>
</evidence>
<dbReference type="EMBL" id="CM012446">
    <property type="protein sequence ID" value="RVE67451.1"/>
    <property type="molecule type" value="Genomic_DNA"/>
</dbReference>
<evidence type="ECO:0000259" key="11">
    <source>
        <dbReference type="PROSITE" id="PS50061"/>
    </source>
</evidence>
<dbReference type="FunFam" id="1.10.10.10:FF:000066">
    <property type="entry name" value="ETS-related transcription factor Elf-2 isoform X1"/>
    <property type="match status" value="1"/>
</dbReference>
<feature type="compositionally biased region" description="Basic residues" evidence="10">
    <location>
        <begin position="332"/>
        <end position="343"/>
    </location>
</feature>
<dbReference type="PROSITE" id="PS00346">
    <property type="entry name" value="ETS_DOMAIN_2"/>
    <property type="match status" value="1"/>
</dbReference>
<dbReference type="Pfam" id="PF12310">
    <property type="entry name" value="Elf-1_N"/>
    <property type="match status" value="1"/>
</dbReference>
<keyword evidence="7" id="KW-0804">Transcription</keyword>
<evidence type="ECO:0000256" key="2">
    <source>
        <dbReference type="ARBA" id="ARBA00005562"/>
    </source>
</evidence>
<dbReference type="OrthoDB" id="8196042at2759"/>
<comment type="similarity">
    <text evidence="2 9">Belongs to the ETS family.</text>
</comment>
<evidence type="ECO:0000256" key="6">
    <source>
        <dbReference type="ARBA" id="ARBA00023159"/>
    </source>
</evidence>
<evidence type="ECO:0000313" key="13">
    <source>
        <dbReference type="Proteomes" id="UP000283210"/>
    </source>
</evidence>
<dbReference type="InterPro" id="IPR022084">
    <property type="entry name" value="TF_Elf_N"/>
</dbReference>
<evidence type="ECO:0000313" key="12">
    <source>
        <dbReference type="EMBL" id="RVE67451.1"/>
    </source>
</evidence>
<dbReference type="PANTHER" id="PTHR11849">
    <property type="entry name" value="ETS"/>
    <property type="match status" value="1"/>
</dbReference>
<sequence>MPGPYFMVKVDSECIPVRLFTSTSSTPLPLQAKPVERLSGCSRCGLLVCSLSSPLPHSAPSHPFSQHNSPERICILAADWPDRHLFGRYNGSYHPNSVPLRCRCSSGAQPLHLRETRPEDPFKSGGLVGRLRVEIRTRAGAVFRTQSRRRGSPSGLISPCSLPSTAMTTAVQPSELVFEFASNGMDEINQLDDPSVFPAVIVEQVPTADLLQVYSGLESDEVTNGIMVDTTLHVVEEPSILTGGVDLTETTVSGAEDSMETNEAAAALLNMESPNNILDEKRMIHTYSTLLESELTYTPLRPDQMDNVALDVSLDEDTSSMDDNPQKFSLKPQKKTKVRKPRAVRPCSPITTPNLPLRKKSKEGKGNTIYLWEFLLALLQDKNTCPKYIKWTQREKGIFKLVDSKAVSKLWGKHKNKPDMNYETMGRALRYYYQRGILAKVEGQRLVYQFKEMPADLVVIEDEDAGSDANSAYGNQRASNGRSVVRGGSKAQARAQGNNQVTVRAMKKEPNDECFYHESGGGQAEQLLQSVHILQDGHGVQDSTPVMRTITTPASVPMVLTSSGSLESVPLTTVLANGDSSDSSSPRVILHTVPSTAAGGKDVLTIQAASLAGGVNSLQDGLPQQLLFTSLGTAISSSASSCTSPPGVISSAASNLNSVARLVTINTTNGQTMVAQQPGTVIATVLKSSDLSGLQVKEEMLDPSYFQSMVNGDPSLAVHTFDKEEMEMGEAELHYRTVIIDSSQSQGAASGTVVNGHSSQRSSPSVGLTPVEELEVRGEMSLQPEQGIKSLPELPVSVQLPANFIQIKTEPAEA</sequence>
<dbReference type="GO" id="GO:0005634">
    <property type="term" value="C:nucleus"/>
    <property type="evidence" value="ECO:0007669"/>
    <property type="project" value="UniProtKB-SubCell"/>
</dbReference>